<evidence type="ECO:0000313" key="3">
    <source>
        <dbReference type="Proteomes" id="UP000772434"/>
    </source>
</evidence>
<protein>
    <submittedName>
        <fullName evidence="2">Uncharacterized protein</fullName>
    </submittedName>
</protein>
<dbReference type="Proteomes" id="UP000772434">
    <property type="component" value="Unassembled WGS sequence"/>
</dbReference>
<dbReference type="OrthoDB" id="3026831at2759"/>
<name>A0A9P5U3K4_9AGAR</name>
<keyword evidence="3" id="KW-1185">Reference proteome</keyword>
<evidence type="ECO:0000256" key="1">
    <source>
        <dbReference type="SAM" id="MobiDB-lite"/>
    </source>
</evidence>
<organism evidence="2 3">
    <name type="scientific">Rhodocollybia butyracea</name>
    <dbReference type="NCBI Taxonomy" id="206335"/>
    <lineage>
        <taxon>Eukaryota</taxon>
        <taxon>Fungi</taxon>
        <taxon>Dikarya</taxon>
        <taxon>Basidiomycota</taxon>
        <taxon>Agaricomycotina</taxon>
        <taxon>Agaricomycetes</taxon>
        <taxon>Agaricomycetidae</taxon>
        <taxon>Agaricales</taxon>
        <taxon>Marasmiineae</taxon>
        <taxon>Omphalotaceae</taxon>
        <taxon>Rhodocollybia</taxon>
    </lineage>
</organism>
<dbReference type="AlphaFoldDB" id="A0A9P5U3K4"/>
<dbReference type="EMBL" id="JADNRY010000120">
    <property type="protein sequence ID" value="KAF9064609.1"/>
    <property type="molecule type" value="Genomic_DNA"/>
</dbReference>
<proteinExistence type="predicted"/>
<accession>A0A9P5U3K4</accession>
<reference evidence="2" key="1">
    <citation type="submission" date="2020-11" db="EMBL/GenBank/DDBJ databases">
        <authorList>
            <consortium name="DOE Joint Genome Institute"/>
            <person name="Ahrendt S."/>
            <person name="Riley R."/>
            <person name="Andreopoulos W."/>
            <person name="Labutti K."/>
            <person name="Pangilinan J."/>
            <person name="Ruiz-Duenas F.J."/>
            <person name="Barrasa J.M."/>
            <person name="Sanchez-Garcia M."/>
            <person name="Camarero S."/>
            <person name="Miyauchi S."/>
            <person name="Serrano A."/>
            <person name="Linde D."/>
            <person name="Babiker R."/>
            <person name="Drula E."/>
            <person name="Ayuso-Fernandez I."/>
            <person name="Pacheco R."/>
            <person name="Padilla G."/>
            <person name="Ferreira P."/>
            <person name="Barriuso J."/>
            <person name="Kellner H."/>
            <person name="Castanera R."/>
            <person name="Alfaro M."/>
            <person name="Ramirez L."/>
            <person name="Pisabarro A.G."/>
            <person name="Kuo A."/>
            <person name="Tritt A."/>
            <person name="Lipzen A."/>
            <person name="He G."/>
            <person name="Yan M."/>
            <person name="Ng V."/>
            <person name="Cullen D."/>
            <person name="Martin F."/>
            <person name="Rosso M.-N."/>
            <person name="Henrissat B."/>
            <person name="Hibbett D."/>
            <person name="Martinez A.T."/>
            <person name="Grigoriev I.V."/>
        </authorList>
    </citation>
    <scope>NUCLEOTIDE SEQUENCE</scope>
    <source>
        <strain evidence="2">AH 40177</strain>
    </source>
</reference>
<feature type="region of interest" description="Disordered" evidence="1">
    <location>
        <begin position="180"/>
        <end position="208"/>
    </location>
</feature>
<feature type="compositionally biased region" description="Polar residues" evidence="1">
    <location>
        <begin position="196"/>
        <end position="208"/>
    </location>
</feature>
<comment type="caution">
    <text evidence="2">The sequence shown here is derived from an EMBL/GenBank/DDBJ whole genome shotgun (WGS) entry which is preliminary data.</text>
</comment>
<feature type="compositionally biased region" description="Basic and acidic residues" evidence="1">
    <location>
        <begin position="180"/>
        <end position="194"/>
    </location>
</feature>
<gene>
    <name evidence="2" type="ORF">BDP27DRAFT_1405269</name>
</gene>
<evidence type="ECO:0000313" key="2">
    <source>
        <dbReference type="EMBL" id="KAF9064609.1"/>
    </source>
</evidence>
<sequence length="460" mass="52160">MEFLLFFESTLKKQYVNGKGHGFQLLQYPPNPRRKRNAHILGVVGTSKPLSSDAHYIAFDGRHENDSHYLLAAALQKGDKITTIGSQIVKANFVHIFCHTNISQQCGLDYLFSSRIIIEEDIKSTNFEMFSDSYGHTVVAFVPDILPRIRDFSVGGARSLKKQITQYTVMSFTGEKLERHDDDLQSNRDRERVNLDGTSPQNRWQLNAGTSTNDIEKDDMNSFSPDSVTLCRREIIWRSLNSDLSLSETTKTYRDLLRISSLRNEHQHSIAFPRRSGKRRSATLHKCKGYIREEVTLTPDAFHNSVFVFERPSLNEICVLCGEVVQGQESPDSMSPISPVHSPNFPRNSWPTSEDFLPQPLSVGEGDGRPTVGDGAHQEDTLRNQRNAKGRFECPRPDCGKSYTARHNLQGPLELSPASSDYEEKIWYPPEKMRLTAISISMWNLHEIAGIWYNCGGSVF</sequence>